<feature type="domain" description="Ribosomal eL28/Mak16" evidence="4">
    <location>
        <begin position="9"/>
        <end position="121"/>
    </location>
</feature>
<dbReference type="OrthoDB" id="338850at2759"/>
<dbReference type="Proteomes" id="UP000247498">
    <property type="component" value="Unassembled WGS sequence"/>
</dbReference>
<dbReference type="GO" id="GO:1990904">
    <property type="term" value="C:ribonucleoprotein complex"/>
    <property type="evidence" value="ECO:0007669"/>
    <property type="project" value="UniProtKB-KW"/>
</dbReference>
<evidence type="ECO:0000256" key="2">
    <source>
        <dbReference type="ARBA" id="ARBA00022980"/>
    </source>
</evidence>
<dbReference type="PANTHER" id="PTHR10544">
    <property type="entry name" value="60S RIBOSOMAL PROTEIN L28"/>
    <property type="match status" value="1"/>
</dbReference>
<name>A0A2V0PKB5_9CHLO</name>
<gene>
    <name evidence="5" type="ORF">Rsub_12883</name>
</gene>
<dbReference type="AlphaFoldDB" id="A0A2V0PKB5"/>
<dbReference type="STRING" id="307507.A0A2V0PKB5"/>
<accession>A0A2V0PKB5</accession>
<protein>
    <submittedName>
        <fullName evidence="5">60S ribosomal protein L28-like</fullName>
    </submittedName>
</protein>
<keyword evidence="2 5" id="KW-0689">Ribosomal protein</keyword>
<dbReference type="GO" id="GO:0003735">
    <property type="term" value="F:structural constituent of ribosome"/>
    <property type="evidence" value="ECO:0007669"/>
    <property type="project" value="InterPro"/>
</dbReference>
<evidence type="ECO:0000256" key="1">
    <source>
        <dbReference type="ARBA" id="ARBA00007926"/>
    </source>
</evidence>
<evidence type="ECO:0000259" key="4">
    <source>
        <dbReference type="Pfam" id="PF01778"/>
    </source>
</evidence>
<sequence length="131" mass="14165">MTKHVSPQLVWEVIKGHNSFVRKNLHGNIFSAEPGNLYAKHSYKHSGVANDKAVDIREGAEGGVAISAKRLKTAQKPTEALVKTTSKKHARRAIAAARKQVASYRADLQGHAAARVSAVHRALRAKAAAQK</sequence>
<comment type="similarity">
    <text evidence="1">Belongs to the eukaryotic ribosomal protein eL28 family.</text>
</comment>
<reference evidence="5 6" key="1">
    <citation type="journal article" date="2018" name="Sci. Rep.">
        <title>Raphidocelis subcapitata (=Pseudokirchneriella subcapitata) provides an insight into genome evolution and environmental adaptations in the Sphaeropleales.</title>
        <authorList>
            <person name="Suzuki S."/>
            <person name="Yamaguchi H."/>
            <person name="Nakajima N."/>
            <person name="Kawachi M."/>
        </authorList>
    </citation>
    <scope>NUCLEOTIDE SEQUENCE [LARGE SCALE GENOMIC DNA]</scope>
    <source>
        <strain evidence="5 6">NIES-35</strain>
    </source>
</reference>
<proteinExistence type="inferred from homology"/>
<dbReference type="GO" id="GO:0006412">
    <property type="term" value="P:translation"/>
    <property type="evidence" value="ECO:0007669"/>
    <property type="project" value="InterPro"/>
</dbReference>
<dbReference type="EMBL" id="BDRX01000203">
    <property type="protein sequence ID" value="GBG00239.1"/>
    <property type="molecule type" value="Genomic_DNA"/>
</dbReference>
<comment type="caution">
    <text evidence="5">The sequence shown here is derived from an EMBL/GenBank/DDBJ whole genome shotgun (WGS) entry which is preliminary data.</text>
</comment>
<keyword evidence="6" id="KW-1185">Reference proteome</keyword>
<dbReference type="InterPro" id="IPR002672">
    <property type="entry name" value="Ribosomal_eL28"/>
</dbReference>
<evidence type="ECO:0000256" key="3">
    <source>
        <dbReference type="ARBA" id="ARBA00023274"/>
    </source>
</evidence>
<dbReference type="InParanoid" id="A0A2V0PKB5"/>
<dbReference type="InterPro" id="IPR029004">
    <property type="entry name" value="Ribosomal_eL28/Mak16"/>
</dbReference>
<dbReference type="Pfam" id="PF01778">
    <property type="entry name" value="Ribosomal_L28e"/>
    <property type="match status" value="1"/>
</dbReference>
<dbReference type="GO" id="GO:0005840">
    <property type="term" value="C:ribosome"/>
    <property type="evidence" value="ECO:0007669"/>
    <property type="project" value="UniProtKB-KW"/>
</dbReference>
<evidence type="ECO:0000313" key="5">
    <source>
        <dbReference type="EMBL" id="GBG00239.1"/>
    </source>
</evidence>
<dbReference type="Gene3D" id="3.30.390.110">
    <property type="match status" value="1"/>
</dbReference>
<organism evidence="5 6">
    <name type="scientific">Raphidocelis subcapitata</name>
    <dbReference type="NCBI Taxonomy" id="307507"/>
    <lineage>
        <taxon>Eukaryota</taxon>
        <taxon>Viridiplantae</taxon>
        <taxon>Chlorophyta</taxon>
        <taxon>core chlorophytes</taxon>
        <taxon>Chlorophyceae</taxon>
        <taxon>CS clade</taxon>
        <taxon>Sphaeropleales</taxon>
        <taxon>Selenastraceae</taxon>
        <taxon>Raphidocelis</taxon>
    </lineage>
</organism>
<dbReference type="FunCoup" id="A0A2V0PKB5">
    <property type="interactions" value="1811"/>
</dbReference>
<evidence type="ECO:0000313" key="6">
    <source>
        <dbReference type="Proteomes" id="UP000247498"/>
    </source>
</evidence>
<keyword evidence="3" id="KW-0687">Ribonucleoprotein</keyword>